<evidence type="ECO:0000256" key="5">
    <source>
        <dbReference type="ARBA" id="ARBA00023212"/>
    </source>
</evidence>
<evidence type="ECO:0000256" key="8">
    <source>
        <dbReference type="ARBA" id="ARBA00093551"/>
    </source>
</evidence>
<evidence type="ECO:0000256" key="10">
    <source>
        <dbReference type="SAM" id="MobiDB-lite"/>
    </source>
</evidence>
<comment type="subcellular location">
    <subcellularLocation>
        <location evidence="1">Cytoplasm</location>
        <location evidence="1">Cytoskeleton</location>
        <location evidence="1">Microtubule organizing center</location>
        <location evidence="1">Centrosome</location>
    </subcellularLocation>
</comment>
<comment type="caution">
    <text evidence="14">The sequence shown here is derived from an EMBL/GenBank/DDBJ whole genome shotgun (WGS) entry which is preliminary data.</text>
</comment>
<protein>
    <recommendedName>
        <fullName evidence="6">Gamma-tubulin complex component 6</fullName>
    </recommendedName>
</protein>
<evidence type="ECO:0000256" key="9">
    <source>
        <dbReference type="SAM" id="Coils"/>
    </source>
</evidence>
<dbReference type="InterPro" id="IPR042241">
    <property type="entry name" value="GCP_C_sf"/>
</dbReference>
<evidence type="ECO:0000256" key="1">
    <source>
        <dbReference type="ARBA" id="ARBA00004300"/>
    </source>
</evidence>
<feature type="region of interest" description="Disordered" evidence="10">
    <location>
        <begin position="937"/>
        <end position="1100"/>
    </location>
</feature>
<evidence type="ECO:0000259" key="12">
    <source>
        <dbReference type="Pfam" id="PF17681"/>
    </source>
</evidence>
<dbReference type="FunFam" id="1.20.120.1900:FF:000004">
    <property type="entry name" value="gamma-tubulin complex component 6 isoform X1"/>
    <property type="match status" value="1"/>
</dbReference>
<dbReference type="GO" id="GO:0043015">
    <property type="term" value="F:gamma-tubulin binding"/>
    <property type="evidence" value="ECO:0007669"/>
    <property type="project" value="InterPro"/>
</dbReference>
<comment type="subunit">
    <text evidence="8">Component of the gamma-tubulin ring complex (gTuRC) consisting of TUBGCP2, TUBGCP3, TUBGCP4, TUBGCP5 and TUBGCP6 and gamma-tubulin TUBG1 or TUBG2. TUBGCP2, TUBGCP3, TUBGCP4, TUBGCP5 and TUBGCP6 assemble in a 5:5:2:1:1 stoichiometry; each is associated with a gamma-tubulin, thereby arranging 14 gamma-tubulins in a helical manner. Gamma-tubulin at the first position is blocked by TUBGCP3 at the last position, allowing 13 protafilaments to grow into a microtubule. The gTuRC (via TUBGCP3 and TUBGCP6) interacts with ACTB and MZT1; the interactions form a luminal bridge that stabilizes the initial structure during complex assembly. The gTuRC (via TUBGCP2) interacts with MZT2A/MZT2B and CDK5RAP2 (via CM1 motif); the interactions play a role in gTuRC activation.</text>
</comment>
<evidence type="ECO:0000256" key="7">
    <source>
        <dbReference type="ARBA" id="ARBA00093416"/>
    </source>
</evidence>
<evidence type="ECO:0000313" key="15">
    <source>
        <dbReference type="Proteomes" id="UP001364617"/>
    </source>
</evidence>
<dbReference type="PANTHER" id="PTHR46415">
    <property type="entry name" value="ADAPTOR PROTEIN, PHOSPHOTYROSINE INTERACTION, PH DOMAIN AND LEUCINE ZIPPER-CONTAINING 2"/>
    <property type="match status" value="1"/>
</dbReference>
<accession>A0AAN9C5D9</accession>
<feature type="compositionally biased region" description="Polar residues" evidence="10">
    <location>
        <begin position="1044"/>
        <end position="1053"/>
    </location>
</feature>
<evidence type="ECO:0000256" key="6">
    <source>
        <dbReference type="ARBA" id="ARBA00071901"/>
    </source>
</evidence>
<feature type="compositionally biased region" description="Polar residues" evidence="10">
    <location>
        <begin position="264"/>
        <end position="279"/>
    </location>
</feature>
<keyword evidence="3" id="KW-0963">Cytoplasm</keyword>
<feature type="compositionally biased region" description="Polar residues" evidence="10">
    <location>
        <begin position="1651"/>
        <end position="1663"/>
    </location>
</feature>
<gene>
    <name evidence="14" type="ORF">R3I93_022812</name>
</gene>
<keyword evidence="9" id="KW-0175">Coiled coil</keyword>
<feature type="compositionally biased region" description="Basic and acidic residues" evidence="10">
    <location>
        <begin position="1068"/>
        <end position="1084"/>
    </location>
</feature>
<dbReference type="GO" id="GO:0023052">
    <property type="term" value="P:signaling"/>
    <property type="evidence" value="ECO:0007669"/>
    <property type="project" value="TreeGrafter"/>
</dbReference>
<evidence type="ECO:0000256" key="3">
    <source>
        <dbReference type="ARBA" id="ARBA00022490"/>
    </source>
</evidence>
<evidence type="ECO:0000259" key="11">
    <source>
        <dbReference type="Pfam" id="PF04130"/>
    </source>
</evidence>
<name>A0AAN9C5D9_9TELE</name>
<dbReference type="PANTHER" id="PTHR46415:SF3">
    <property type="entry name" value="DCC-INTERACTING PROTEIN 13-ALPHA"/>
    <property type="match status" value="1"/>
</dbReference>
<feature type="region of interest" description="Disordered" evidence="10">
    <location>
        <begin position="261"/>
        <end position="282"/>
    </location>
</feature>
<keyword evidence="15" id="KW-1185">Reference proteome</keyword>
<dbReference type="GO" id="GO:0005874">
    <property type="term" value="C:microtubule"/>
    <property type="evidence" value="ECO:0007669"/>
    <property type="project" value="UniProtKB-KW"/>
</dbReference>
<evidence type="ECO:0000259" key="13">
    <source>
        <dbReference type="Pfam" id="PF19340"/>
    </source>
</evidence>
<feature type="region of interest" description="Disordered" evidence="10">
    <location>
        <begin position="833"/>
        <end position="856"/>
    </location>
</feature>
<dbReference type="EMBL" id="JAYKXH010000025">
    <property type="protein sequence ID" value="KAK7121839.1"/>
    <property type="molecule type" value="Genomic_DNA"/>
</dbReference>
<comment type="function">
    <text evidence="7">Component of the gamma-tubulin ring complex (gTuRC) which mediates microtubule nucleation. The gTuRC regulates the minus-end nucleation of alpha-beta tubulin heterodimers that grow into microtubule protafilaments, a critical step in centrosome duplication and spindle formation.</text>
</comment>
<feature type="compositionally biased region" description="Polar residues" evidence="10">
    <location>
        <begin position="962"/>
        <end position="995"/>
    </location>
</feature>
<dbReference type="Proteomes" id="UP001364617">
    <property type="component" value="Unassembled WGS sequence"/>
</dbReference>
<comment type="similarity">
    <text evidence="2">Belongs to the TUBGCP family.</text>
</comment>
<feature type="compositionally biased region" description="Polar residues" evidence="10">
    <location>
        <begin position="937"/>
        <end position="947"/>
    </location>
</feature>
<dbReference type="Pfam" id="PF17681">
    <property type="entry name" value="GCP_N_terminal"/>
    <property type="match status" value="1"/>
</dbReference>
<keyword evidence="5" id="KW-0206">Cytoskeleton</keyword>
<dbReference type="GO" id="GO:0010008">
    <property type="term" value="C:endosome membrane"/>
    <property type="evidence" value="ECO:0007669"/>
    <property type="project" value="TreeGrafter"/>
</dbReference>
<organism evidence="14 15">
    <name type="scientific">Phoxinus phoxinus</name>
    <name type="common">Eurasian minnow</name>
    <dbReference type="NCBI Taxonomy" id="58324"/>
    <lineage>
        <taxon>Eukaryota</taxon>
        <taxon>Metazoa</taxon>
        <taxon>Chordata</taxon>
        <taxon>Craniata</taxon>
        <taxon>Vertebrata</taxon>
        <taxon>Euteleostomi</taxon>
        <taxon>Actinopterygii</taxon>
        <taxon>Neopterygii</taxon>
        <taxon>Teleostei</taxon>
        <taxon>Ostariophysi</taxon>
        <taxon>Cypriniformes</taxon>
        <taxon>Leuciscidae</taxon>
        <taxon>Phoxininae</taxon>
        <taxon>Phoxinus</taxon>
    </lineage>
</organism>
<feature type="domain" description="Gamma tubulin complex component C-terminal" evidence="11">
    <location>
        <begin position="1790"/>
        <end position="2089"/>
    </location>
</feature>
<dbReference type="Pfam" id="PF04130">
    <property type="entry name" value="GCP_C_terminal"/>
    <property type="match status" value="1"/>
</dbReference>
<evidence type="ECO:0000313" key="14">
    <source>
        <dbReference type="EMBL" id="KAK7121839.1"/>
    </source>
</evidence>
<sequence length="2092" mass="230897">MSGCQGNSSSITGLLGVLCDCCISGLSWKRCAPGAVSRESARRILRKRAYGALLAGLFQDGLSKPAPNTLAKTPSHNKILMISFDLRVSGHDEEAERLEELLGQLRDGAGLSELDSVLELLVQLAGSVAPPLLSFSRDYMRRERPVQRRPPLGGYLSKDTQRLEERAWSLICGEEWGVFGGVCRTLSIMDAPPGTGLLGLGRRPDFEEKFERETRLSLFGALQHSKTADMDIRLDLPPVPSNADITGLSIRVPLCLDQSDDEGFQSSSNLTPDSQSEASPSPEIDVWEALRTFVPGRRRCWENIGCPPGQKDPPYLTEAGREAFDQLYRLWEGEMRNVLSTQTPSPLLPLPLDCQSQLVKDVLNVLIGVSSATFPLNEASVQFDVRPDICVSGTSPESVSRLLGEVAQYGTHYLRLSRFSLSSGSQKGLVFQAFTGGLRRYLHYYRACVLSTPASLSLLTIACHFRKLGRQLRYLSELCCVDGIAGVGRATFPMGVKLLSCLYNEAQSNCSNENHPVLLSLLKSSCEPYTRFVSDWVYGGVFRDVYKEFMIEVNEDYLTYRDKNFWMQGYTLISRDAEDCVPVFLKHIANDVYVCGKTINLLKICCPQHYIFWSDIPVPRIAVTFSLQEVEEIERDCAVYRGRMETIARHSAISREEKAMRTEQARQELINQVRETAAKTLEKIRGRQVSQRLAEEAQKRERFEEMKQQLELDQEWRSAARRKEQEDDFSYARELRDREQRLQALEEQLERRARVDLIAQYGQLSEAAARRELRAMWKVQRMKLDEHRVNFLQQEQQNVQALLEKFPLGREGPPPETAYKQQSAQLHIEQNLSEQQTADPPIPESSAPPCSDANDKKHALISDGIDIADFLPKPTHFPDSGAVTQALHDIGSDLLQFPQKPHPQKPHSTTSHIRLGQNVSEVLESVLVPCPYGQASKSSFQSGQFTPEVSVGQPKASVHGHPSQSSVQLGDSTASGQNKGPIRSESNTPTQTTQERTCEAERDSQCEEKQPTGEETGTEPSAASTGSEPKQATQEPTEKAKSCESVSQPSHCSQPEKEQSVSPLISFHESESDTHTRNNSRDPDPALISPQPSSDIRGHASDAHIRVGEHVSEVTILIPTANIHGHASDAHIRVGEHISEVTVLIPTMNIHGHASDAHIRVGEHVSEVTTSLPTPNIHGHASDAHIRVGEHVSEVTTSLPTPNIHGHASDAHIRVGEHVSEVTTSLPTPNIHGHASDAHIRVGEHVSEVTTSLPTPNIHGHASDAHIRVGEHVSVETTSLPTPNIHAHAHIRVGENVSEVTTSLPTPNIHGHASDAHIRVCEHVSVETTSLPTPNIHGHASDAHIRVGEHVSEVNTHIPTANIHGHASDSHIRVGEHMSEVNTHIPTANIHGHASDAHIRVGEHISEVNTHIPTANIHGHASDAHIRVGEHISEVNTHIPTANIHGHASDAHIRIGEHISEVNTHIPTANIHGHASDAHIRIGEHISEVNTHIPTANIHGHASDAHIKVGDFVSDVAASRPLLGKFGHSSDSTLKVGCVMPDAALSSTPLPGSAFGHASDSMLTLGCVVSGIDPQRSALPGSEYGHSSQSTLGSGCVVSGIETVLPSSLYSDARVHTSDSALGMGCVVGGVVPGSLYGDRLPNKFDRASGDSETPAGTDTQAPPSELFSLDEGLSAWALGLGLSPKKSPEDRYLLSLASQYQVEQYQDSYGLLTAAPESELLLQVTRGPNGLPVDPSLYRATDTTAVQLSEMMPLPVLMKHSVTTPLITHVSMVNKAVVDYFFVELGVEKHFKTLRHFLLMEDGEFALSLSDQLFEKLGSGQTPGELLTPLVLNSILNKALQYSIHGDSELAAHFTFALRYLPEIFHPHAPDSLNCLELRYKVDWPVNIVITDSCLNKYNRLFSFLLQLKHMVWSLRDVWFHLKRTALVKGAGRSVQFHQLQLYRHEMQHFVKVIQGYIANQILQVSWSEFTHKLSSANDLDAIHRTHAEYLNRAIFRGLLTEKAAPVMNIIHSIFSLILKFRGQLIAQPWELQQGEPVHPSFIAMQQSYNTFKYYSRFLFKVVTKLVDKGYQPHLEDFLLRINLNNYYKDS</sequence>
<dbReference type="Pfam" id="PF19340">
    <property type="entry name" value="GCP6_N"/>
    <property type="match status" value="1"/>
</dbReference>
<feature type="compositionally biased region" description="Basic and acidic residues" evidence="10">
    <location>
        <begin position="996"/>
        <end position="1012"/>
    </location>
</feature>
<feature type="compositionally biased region" description="Polar residues" evidence="10">
    <location>
        <begin position="1013"/>
        <end position="1035"/>
    </location>
</feature>
<feature type="region of interest" description="Disordered" evidence="10">
    <location>
        <begin position="1642"/>
        <end position="1665"/>
    </location>
</feature>
<evidence type="ECO:0000256" key="2">
    <source>
        <dbReference type="ARBA" id="ARBA00010337"/>
    </source>
</evidence>
<feature type="domain" description="Gamma-tubulin complex component 6 N-terminal" evidence="13">
    <location>
        <begin position="36"/>
        <end position="350"/>
    </location>
</feature>
<feature type="domain" description="Gamma tubulin complex component protein N-terminal" evidence="12">
    <location>
        <begin position="359"/>
        <end position="681"/>
    </location>
</feature>
<dbReference type="InterPro" id="IPR047181">
    <property type="entry name" value="DP13A/B"/>
</dbReference>
<proteinExistence type="inferred from homology"/>
<dbReference type="Gene3D" id="1.20.120.1900">
    <property type="entry name" value="Gamma-tubulin complex, C-terminal domain"/>
    <property type="match status" value="1"/>
</dbReference>
<dbReference type="GO" id="GO:0005813">
    <property type="term" value="C:centrosome"/>
    <property type="evidence" value="ECO:0007669"/>
    <property type="project" value="UniProtKB-SubCell"/>
</dbReference>
<evidence type="ECO:0000256" key="4">
    <source>
        <dbReference type="ARBA" id="ARBA00022701"/>
    </source>
</evidence>
<feature type="coiled-coil region" evidence="9">
    <location>
        <begin position="659"/>
        <end position="755"/>
    </location>
</feature>
<reference evidence="14 15" key="1">
    <citation type="submission" date="2024-02" db="EMBL/GenBank/DDBJ databases">
        <title>Chromosome-level genome assembly of the Eurasian Minnow (Phoxinus phoxinus).</title>
        <authorList>
            <person name="Oriowo T.O."/>
            <person name="Martin S."/>
            <person name="Stange M."/>
            <person name="Chrysostomakis Y."/>
            <person name="Brown T."/>
            <person name="Winkler S."/>
            <person name="Kukowka S."/>
            <person name="Myers E.W."/>
            <person name="Bohne A."/>
        </authorList>
    </citation>
    <scope>NUCLEOTIDE SEQUENCE [LARGE SCALE GENOMIC DNA]</scope>
    <source>
        <strain evidence="14">ZFMK-TIS-60720</strain>
        <tissue evidence="14">Whole Organism</tissue>
    </source>
</reference>
<keyword evidence="4" id="KW-0493">Microtubule</keyword>
<dbReference type="InterPro" id="IPR041470">
    <property type="entry name" value="GCP_N"/>
</dbReference>
<dbReference type="InterPro" id="IPR045818">
    <property type="entry name" value="GCP6_N"/>
</dbReference>
<dbReference type="InterPro" id="IPR040457">
    <property type="entry name" value="GCP_C"/>
</dbReference>